<evidence type="ECO:0000313" key="3">
    <source>
        <dbReference type="Proteomes" id="UP000585474"/>
    </source>
</evidence>
<organism evidence="2 3">
    <name type="scientific">Actinidia rufa</name>
    <dbReference type="NCBI Taxonomy" id="165716"/>
    <lineage>
        <taxon>Eukaryota</taxon>
        <taxon>Viridiplantae</taxon>
        <taxon>Streptophyta</taxon>
        <taxon>Embryophyta</taxon>
        <taxon>Tracheophyta</taxon>
        <taxon>Spermatophyta</taxon>
        <taxon>Magnoliopsida</taxon>
        <taxon>eudicotyledons</taxon>
        <taxon>Gunneridae</taxon>
        <taxon>Pentapetalae</taxon>
        <taxon>asterids</taxon>
        <taxon>Ericales</taxon>
        <taxon>Actinidiaceae</taxon>
        <taxon>Actinidia</taxon>
    </lineage>
</organism>
<gene>
    <name evidence="2" type="ORF">Acr_18g0009000</name>
</gene>
<dbReference type="AlphaFoldDB" id="A0A7J0G7F5"/>
<evidence type="ECO:0000256" key="1">
    <source>
        <dbReference type="SAM" id="MobiDB-lite"/>
    </source>
</evidence>
<comment type="caution">
    <text evidence="2">The sequence shown here is derived from an EMBL/GenBank/DDBJ whole genome shotgun (WGS) entry which is preliminary data.</text>
</comment>
<proteinExistence type="predicted"/>
<dbReference type="Proteomes" id="UP000585474">
    <property type="component" value="Unassembled WGS sequence"/>
</dbReference>
<feature type="compositionally biased region" description="Basic and acidic residues" evidence="1">
    <location>
        <begin position="295"/>
        <end position="319"/>
    </location>
</feature>
<feature type="region of interest" description="Disordered" evidence="1">
    <location>
        <begin position="264"/>
        <end position="359"/>
    </location>
</feature>
<dbReference type="PANTHER" id="PTHR31099:SF28">
    <property type="entry name" value="F5J5.12"/>
    <property type="match status" value="1"/>
</dbReference>
<feature type="compositionally biased region" description="Polar residues" evidence="1">
    <location>
        <begin position="35"/>
        <end position="52"/>
    </location>
</feature>
<protein>
    <submittedName>
        <fullName evidence="2">Uncharacterized protein</fullName>
    </submittedName>
</protein>
<evidence type="ECO:0000313" key="2">
    <source>
        <dbReference type="EMBL" id="GFZ06730.1"/>
    </source>
</evidence>
<reference evidence="2 3" key="1">
    <citation type="submission" date="2019-07" db="EMBL/GenBank/DDBJ databases">
        <title>De Novo Assembly of kiwifruit Actinidia rufa.</title>
        <authorList>
            <person name="Sugita-Konishi S."/>
            <person name="Sato K."/>
            <person name="Mori E."/>
            <person name="Abe Y."/>
            <person name="Kisaki G."/>
            <person name="Hamano K."/>
            <person name="Suezawa K."/>
            <person name="Otani M."/>
            <person name="Fukuda T."/>
            <person name="Manabe T."/>
            <person name="Gomi K."/>
            <person name="Tabuchi M."/>
            <person name="Akimitsu K."/>
            <person name="Kataoka I."/>
        </authorList>
    </citation>
    <scope>NUCLEOTIDE SEQUENCE [LARGE SCALE GENOMIC DNA]</scope>
    <source>
        <strain evidence="3">cv. Fuchu</strain>
    </source>
</reference>
<name>A0A7J0G7F5_9ERIC</name>
<sequence>MYSKVNLGDGTLENYLPSWVSNHLGGKFYMTDNINQSPSSPLEGSPHGNSSVHMKPPEIDTSNLIKEVNIMTQGDLDKLKEKYSFPPGIQIRIPGESETILSTRPSEVAFYEAAFPTGLRFPIHPIIRRILNHYKICPTQLSSNAWLCIVCSLVIWLYYKHHMSCDEFRGSPSNVKGWKKRFFFASRDEWEFFPSMPSSVGIPRVPRSWGVPGSKLPALIEIEAKRTAEVLRKIKTGPILRCRRSWLPRPSRPMFSRISMSMLTKKAREKKATTKDASSVATSKPPSKGIIIQEKLPRDDAHDPAPTKEGEVDDSKGKEAMPPPPPKRTKSNNGASNAARRSLALGGPSTSPSDSLREGRSVHHELIGHQVLPCPGPESQLTDLDEHTMKTEVELKDKSKAMAQLDAKMIEFTGKLARAKELAIDEFKSSNDFKDAITDSAATYFGKGFEFCKRQLLHHHPNLRRRLGRHGDGY</sequence>
<accession>A0A7J0G7F5</accession>
<dbReference type="EMBL" id="BJWL01000018">
    <property type="protein sequence ID" value="GFZ06730.1"/>
    <property type="molecule type" value="Genomic_DNA"/>
</dbReference>
<dbReference type="PANTHER" id="PTHR31099">
    <property type="entry name" value="OS06G0165300 PROTEIN"/>
    <property type="match status" value="1"/>
</dbReference>
<keyword evidence="3" id="KW-1185">Reference proteome</keyword>
<feature type="region of interest" description="Disordered" evidence="1">
    <location>
        <begin position="35"/>
        <end position="55"/>
    </location>
</feature>